<keyword evidence="7" id="KW-0645">Protease</keyword>
<dbReference type="Gene3D" id="2.10.109.10">
    <property type="entry name" value="Umud Fragment, subunit A"/>
    <property type="match status" value="1"/>
</dbReference>
<name>A0A560W9N1_9MICO</name>
<dbReference type="GO" id="GO:0004252">
    <property type="term" value="F:serine-type endopeptidase activity"/>
    <property type="evidence" value="ECO:0007669"/>
    <property type="project" value="InterPro"/>
</dbReference>
<sequence>MATDADSPRTDAEDDGSRGGSDHQDRPGLGARAGAAVKETVIVLAMALTLSFVVKTFLLQAFYIPSESMENTLLVGDRVIVSKLTPGPLEIERGDVVVFEDPGDWLGEVQQANHGAVLNAVRDGLTFVGLLPDTSEGHLIKRVVGLPGDRVQCCDTEGRMMINGKAVDESAYIKPGVEPSNLEFDITVPRDRVWVMGDNRDDSADSRFHDPSSTGADGSVPIDKVVGKAEVIVWPFGRFGRLSNHAEAYADLPRIRAADDLSGRLVAAR</sequence>
<dbReference type="Proteomes" id="UP000315628">
    <property type="component" value="Unassembled WGS sequence"/>
</dbReference>
<dbReference type="GO" id="GO:0009003">
    <property type="term" value="F:signal peptidase activity"/>
    <property type="evidence" value="ECO:0007669"/>
    <property type="project" value="UniProtKB-EC"/>
</dbReference>
<evidence type="ECO:0000256" key="7">
    <source>
        <dbReference type="RuleBase" id="RU362042"/>
    </source>
</evidence>
<comment type="similarity">
    <text evidence="3 7">Belongs to the peptidase S26 family.</text>
</comment>
<dbReference type="GO" id="GO:0005886">
    <property type="term" value="C:plasma membrane"/>
    <property type="evidence" value="ECO:0007669"/>
    <property type="project" value="UniProtKB-SubCell"/>
</dbReference>
<gene>
    <name evidence="10" type="ORF">FB557_1743</name>
</gene>
<proteinExistence type="inferred from homology"/>
<dbReference type="InterPro" id="IPR036286">
    <property type="entry name" value="LexA/Signal_pep-like_sf"/>
</dbReference>
<feature type="compositionally biased region" description="Basic and acidic residues" evidence="8">
    <location>
        <begin position="1"/>
        <end position="26"/>
    </location>
</feature>
<accession>A0A560W9N1</accession>
<feature type="domain" description="Peptidase S26" evidence="9">
    <location>
        <begin position="38"/>
        <end position="234"/>
    </location>
</feature>
<protein>
    <recommendedName>
        <fullName evidence="4 7">Signal peptidase I</fullName>
        <ecNumber evidence="4 7">3.4.21.89</ecNumber>
    </recommendedName>
</protein>
<comment type="catalytic activity">
    <reaction evidence="1 7">
        <text>Cleavage of hydrophobic, N-terminal signal or leader sequences from secreted and periplasmic proteins.</text>
        <dbReference type="EC" id="3.4.21.89"/>
    </reaction>
</comment>
<dbReference type="InterPro" id="IPR000223">
    <property type="entry name" value="Pept_S26A_signal_pept_1"/>
</dbReference>
<keyword evidence="7" id="KW-0812">Transmembrane</keyword>
<dbReference type="PRINTS" id="PR00727">
    <property type="entry name" value="LEADERPTASE"/>
</dbReference>
<dbReference type="AlphaFoldDB" id="A0A560W9N1"/>
<feature type="region of interest" description="Disordered" evidence="8">
    <location>
        <begin position="200"/>
        <end position="221"/>
    </location>
</feature>
<dbReference type="PANTHER" id="PTHR43390:SF1">
    <property type="entry name" value="CHLOROPLAST PROCESSING PEPTIDASE"/>
    <property type="match status" value="1"/>
</dbReference>
<evidence type="ECO:0000259" key="9">
    <source>
        <dbReference type="Pfam" id="PF10502"/>
    </source>
</evidence>
<keyword evidence="7" id="KW-1133">Transmembrane helix</keyword>
<evidence type="ECO:0000256" key="1">
    <source>
        <dbReference type="ARBA" id="ARBA00000677"/>
    </source>
</evidence>
<organism evidence="10 11">
    <name type="scientific">Marihabitans asiaticum</name>
    <dbReference type="NCBI Taxonomy" id="415218"/>
    <lineage>
        <taxon>Bacteria</taxon>
        <taxon>Bacillati</taxon>
        <taxon>Actinomycetota</taxon>
        <taxon>Actinomycetes</taxon>
        <taxon>Micrococcales</taxon>
        <taxon>Intrasporangiaceae</taxon>
        <taxon>Marihabitans</taxon>
    </lineage>
</organism>
<evidence type="ECO:0000256" key="4">
    <source>
        <dbReference type="ARBA" id="ARBA00013208"/>
    </source>
</evidence>
<evidence type="ECO:0000256" key="5">
    <source>
        <dbReference type="ARBA" id="ARBA00022801"/>
    </source>
</evidence>
<evidence type="ECO:0000313" key="11">
    <source>
        <dbReference type="Proteomes" id="UP000315628"/>
    </source>
</evidence>
<dbReference type="InterPro" id="IPR019758">
    <property type="entry name" value="Pept_S26A_signal_pept_1_CS"/>
</dbReference>
<evidence type="ECO:0000256" key="3">
    <source>
        <dbReference type="ARBA" id="ARBA00009370"/>
    </source>
</evidence>
<dbReference type="EC" id="3.4.21.89" evidence="4 7"/>
<feature type="active site" evidence="6">
    <location>
        <position position="141"/>
    </location>
</feature>
<comment type="subcellular location">
    <subcellularLocation>
        <location evidence="2">Cell membrane</location>
        <topology evidence="2">Single-pass type II membrane protein</topology>
    </subcellularLocation>
    <subcellularLocation>
        <location evidence="7">Membrane</location>
        <topology evidence="7">Single-pass type II membrane protein</topology>
    </subcellularLocation>
</comment>
<dbReference type="CDD" id="cd06530">
    <property type="entry name" value="S26_SPase_I"/>
    <property type="match status" value="1"/>
</dbReference>
<feature type="active site" evidence="6">
    <location>
        <position position="68"/>
    </location>
</feature>
<evidence type="ECO:0000256" key="6">
    <source>
        <dbReference type="PIRSR" id="PIRSR600223-1"/>
    </source>
</evidence>
<feature type="region of interest" description="Disordered" evidence="8">
    <location>
        <begin position="1"/>
        <end position="29"/>
    </location>
</feature>
<comment type="caution">
    <text evidence="10">The sequence shown here is derived from an EMBL/GenBank/DDBJ whole genome shotgun (WGS) entry which is preliminary data.</text>
</comment>
<feature type="transmembrane region" description="Helical" evidence="7">
    <location>
        <begin position="41"/>
        <end position="63"/>
    </location>
</feature>
<feature type="compositionally biased region" description="Basic and acidic residues" evidence="8">
    <location>
        <begin position="200"/>
        <end position="210"/>
    </location>
</feature>
<keyword evidence="11" id="KW-1185">Reference proteome</keyword>
<evidence type="ECO:0000256" key="2">
    <source>
        <dbReference type="ARBA" id="ARBA00004401"/>
    </source>
</evidence>
<dbReference type="NCBIfam" id="TIGR02227">
    <property type="entry name" value="sigpep_I_bact"/>
    <property type="match status" value="1"/>
</dbReference>
<dbReference type="Pfam" id="PF10502">
    <property type="entry name" value="Peptidase_S26"/>
    <property type="match status" value="1"/>
</dbReference>
<dbReference type="RefSeq" id="WP_246074616.1">
    <property type="nucleotide sequence ID" value="NZ_BAAAYT010000005.1"/>
</dbReference>
<dbReference type="GO" id="GO:0006465">
    <property type="term" value="P:signal peptide processing"/>
    <property type="evidence" value="ECO:0007669"/>
    <property type="project" value="InterPro"/>
</dbReference>
<evidence type="ECO:0000256" key="8">
    <source>
        <dbReference type="SAM" id="MobiDB-lite"/>
    </source>
</evidence>
<dbReference type="EMBL" id="VIUW01000003">
    <property type="protein sequence ID" value="TWD14334.1"/>
    <property type="molecule type" value="Genomic_DNA"/>
</dbReference>
<evidence type="ECO:0000313" key="10">
    <source>
        <dbReference type="EMBL" id="TWD14334.1"/>
    </source>
</evidence>
<keyword evidence="5 7" id="KW-0378">Hydrolase</keyword>
<dbReference type="PANTHER" id="PTHR43390">
    <property type="entry name" value="SIGNAL PEPTIDASE I"/>
    <property type="match status" value="1"/>
</dbReference>
<dbReference type="PROSITE" id="PS00761">
    <property type="entry name" value="SPASE_I_3"/>
    <property type="match status" value="1"/>
</dbReference>
<dbReference type="InterPro" id="IPR019533">
    <property type="entry name" value="Peptidase_S26"/>
</dbReference>
<keyword evidence="7" id="KW-0472">Membrane</keyword>
<dbReference type="SUPFAM" id="SSF51306">
    <property type="entry name" value="LexA/Signal peptidase"/>
    <property type="match status" value="1"/>
</dbReference>
<reference evidence="10 11" key="1">
    <citation type="submission" date="2019-06" db="EMBL/GenBank/DDBJ databases">
        <title>Sequencing the genomes of 1000 actinobacteria strains.</title>
        <authorList>
            <person name="Klenk H.-P."/>
        </authorList>
    </citation>
    <scope>NUCLEOTIDE SEQUENCE [LARGE SCALE GENOMIC DNA]</scope>
    <source>
        <strain evidence="10 11">DSM 18935</strain>
    </source>
</reference>